<sequence>MSEVDAEMIVEYMDVFADLKKLGFNVTWLVNRLNYIEQHRFSQPLPTKFPVTDCHDDDGKNEVQDLQIRIDDAKTKLQDLQTLGSEKMQEIQKAHGNMNTNLVVGCVGFDLLSGP</sequence>
<proteinExistence type="predicted"/>
<dbReference type="Proteomes" id="UP001237642">
    <property type="component" value="Unassembled WGS sequence"/>
</dbReference>
<reference evidence="1" key="1">
    <citation type="submission" date="2023-02" db="EMBL/GenBank/DDBJ databases">
        <title>Genome of toxic invasive species Heracleum sosnowskyi carries increased number of genes despite the absence of recent whole-genome duplications.</title>
        <authorList>
            <person name="Schelkunov M."/>
            <person name="Shtratnikova V."/>
            <person name="Makarenko M."/>
            <person name="Klepikova A."/>
            <person name="Omelchenko D."/>
            <person name="Novikova G."/>
            <person name="Obukhova E."/>
            <person name="Bogdanov V."/>
            <person name="Penin A."/>
            <person name="Logacheva M."/>
        </authorList>
    </citation>
    <scope>NUCLEOTIDE SEQUENCE</scope>
    <source>
        <strain evidence="1">Hsosn_3</strain>
        <tissue evidence="1">Leaf</tissue>
    </source>
</reference>
<accession>A0AAD8I7X8</accession>
<dbReference type="AlphaFoldDB" id="A0AAD8I7X8"/>
<gene>
    <name evidence="1" type="ORF">POM88_026272</name>
</gene>
<protein>
    <submittedName>
        <fullName evidence="1">Uncharacterized protein</fullName>
    </submittedName>
</protein>
<reference evidence="1" key="2">
    <citation type="submission" date="2023-05" db="EMBL/GenBank/DDBJ databases">
        <authorList>
            <person name="Schelkunov M.I."/>
        </authorList>
    </citation>
    <scope>NUCLEOTIDE SEQUENCE</scope>
    <source>
        <strain evidence="1">Hsosn_3</strain>
        <tissue evidence="1">Leaf</tissue>
    </source>
</reference>
<dbReference type="EMBL" id="JAUIZM010000006">
    <property type="protein sequence ID" value="KAK1379528.1"/>
    <property type="molecule type" value="Genomic_DNA"/>
</dbReference>
<evidence type="ECO:0000313" key="2">
    <source>
        <dbReference type="Proteomes" id="UP001237642"/>
    </source>
</evidence>
<comment type="caution">
    <text evidence="1">The sequence shown here is derived from an EMBL/GenBank/DDBJ whole genome shotgun (WGS) entry which is preliminary data.</text>
</comment>
<name>A0AAD8I7X8_9APIA</name>
<organism evidence="1 2">
    <name type="scientific">Heracleum sosnowskyi</name>
    <dbReference type="NCBI Taxonomy" id="360622"/>
    <lineage>
        <taxon>Eukaryota</taxon>
        <taxon>Viridiplantae</taxon>
        <taxon>Streptophyta</taxon>
        <taxon>Embryophyta</taxon>
        <taxon>Tracheophyta</taxon>
        <taxon>Spermatophyta</taxon>
        <taxon>Magnoliopsida</taxon>
        <taxon>eudicotyledons</taxon>
        <taxon>Gunneridae</taxon>
        <taxon>Pentapetalae</taxon>
        <taxon>asterids</taxon>
        <taxon>campanulids</taxon>
        <taxon>Apiales</taxon>
        <taxon>Apiaceae</taxon>
        <taxon>Apioideae</taxon>
        <taxon>apioid superclade</taxon>
        <taxon>Tordylieae</taxon>
        <taxon>Tordyliinae</taxon>
        <taxon>Heracleum</taxon>
    </lineage>
</organism>
<keyword evidence="2" id="KW-1185">Reference proteome</keyword>
<evidence type="ECO:0000313" key="1">
    <source>
        <dbReference type="EMBL" id="KAK1379528.1"/>
    </source>
</evidence>